<keyword evidence="5 11" id="KW-0297">G-protein coupled receptor</keyword>
<keyword evidence="10 11" id="KW-0807">Transducer</keyword>
<keyword evidence="3 11" id="KW-0812">Transmembrane</keyword>
<evidence type="ECO:0000259" key="13">
    <source>
        <dbReference type="PROSITE" id="PS50262"/>
    </source>
</evidence>
<sequence length="324" mass="36056">MTNTSICQWVNPVLYLSGYSIIAPIGFIMNSIALCLFVFVNKLRSPTIVYMKNLATADLLLACTIPLKIYTYMVDPSQVKTDVQLWICNITGSFLLLNMYGSIFLLTCISLDRYLAVCFPLRSRYFRQKASWICAGVWVLNIISCVVNVSKGVSHSNRSCLDGHPTVVIMVGPTVGAIGFGFLLPLGIMMISSVAMLRSMTQSQVVQTGLVNKVKVIRMLATNVIIFLLCFFPYHMVLFLFHFMDKCLLEEPYRITLLAACCNTVLDPLTYYFTTETIKNVAPMSIGTLSTDTHHCARESIGGSNGTFGSNKYELSTDHSRGYV</sequence>
<feature type="transmembrane region" description="Helical" evidence="12">
    <location>
        <begin position="130"/>
        <end position="149"/>
    </location>
</feature>
<evidence type="ECO:0000256" key="6">
    <source>
        <dbReference type="ARBA" id="ARBA00023136"/>
    </source>
</evidence>
<dbReference type="EMBL" id="WNYA01004596">
    <property type="protein sequence ID" value="KAG8542683.1"/>
    <property type="molecule type" value="Genomic_DNA"/>
</dbReference>
<dbReference type="PRINTS" id="PR00237">
    <property type="entry name" value="GPCRRHODOPSN"/>
</dbReference>
<dbReference type="PROSITE" id="PS00237">
    <property type="entry name" value="G_PROTEIN_RECEP_F1_1"/>
    <property type="match status" value="1"/>
</dbReference>
<dbReference type="Proteomes" id="UP000824782">
    <property type="component" value="Unassembled WGS sequence"/>
</dbReference>
<keyword evidence="6 12" id="KW-0472">Membrane</keyword>
<comment type="subcellular location">
    <subcellularLocation>
        <location evidence="1">Cell membrane</location>
        <topology evidence="1">Multi-pass membrane protein</topology>
    </subcellularLocation>
</comment>
<protein>
    <recommendedName>
        <fullName evidence="13">G-protein coupled receptors family 1 profile domain-containing protein</fullName>
    </recommendedName>
</protein>
<dbReference type="PRINTS" id="PR01157">
    <property type="entry name" value="P2YPURNOCPTR"/>
</dbReference>
<evidence type="ECO:0000313" key="15">
    <source>
        <dbReference type="Proteomes" id="UP000824782"/>
    </source>
</evidence>
<evidence type="ECO:0000256" key="11">
    <source>
        <dbReference type="RuleBase" id="RU000688"/>
    </source>
</evidence>
<accession>A0AAV6Z9T0</accession>
<dbReference type="CDD" id="cd14982">
    <property type="entry name" value="7tmA_purinoceptor-like"/>
    <property type="match status" value="1"/>
</dbReference>
<evidence type="ECO:0000256" key="3">
    <source>
        <dbReference type="ARBA" id="ARBA00022692"/>
    </source>
</evidence>
<feature type="transmembrane region" description="Helical" evidence="12">
    <location>
        <begin position="21"/>
        <end position="41"/>
    </location>
</feature>
<keyword evidence="15" id="KW-1185">Reference proteome</keyword>
<comment type="caution">
    <text evidence="14">The sequence shown here is derived from an EMBL/GenBank/DDBJ whole genome shotgun (WGS) entry which is preliminary data.</text>
</comment>
<dbReference type="Pfam" id="PF00001">
    <property type="entry name" value="7tm_1"/>
    <property type="match status" value="1"/>
</dbReference>
<evidence type="ECO:0000256" key="8">
    <source>
        <dbReference type="ARBA" id="ARBA00023170"/>
    </source>
</evidence>
<proteinExistence type="inferred from homology"/>
<feature type="transmembrane region" description="Helical" evidence="12">
    <location>
        <begin position="53"/>
        <end position="71"/>
    </location>
</feature>
<dbReference type="PANTHER" id="PTHR24234:SF6">
    <property type="entry name" value="LYSOPHOSPHATIDIC ACID RECEPTOR 5"/>
    <property type="match status" value="1"/>
</dbReference>
<dbReference type="GO" id="GO:0048266">
    <property type="term" value="P:behavioral response to pain"/>
    <property type="evidence" value="ECO:0007669"/>
    <property type="project" value="TreeGrafter"/>
</dbReference>
<reference evidence="14" key="1">
    <citation type="thesis" date="2020" institute="ProQuest LLC" country="789 East Eisenhower Parkway, Ann Arbor, MI, USA">
        <title>Comparative Genomics and Chromosome Evolution.</title>
        <authorList>
            <person name="Mudd A.B."/>
        </authorList>
    </citation>
    <scope>NUCLEOTIDE SEQUENCE</scope>
    <source>
        <strain evidence="14">237g6f4</strain>
        <tissue evidence="14">Blood</tissue>
    </source>
</reference>
<keyword evidence="4 12" id="KW-1133">Transmembrane helix</keyword>
<keyword evidence="8 11" id="KW-0675">Receptor</keyword>
<feature type="transmembrane region" description="Helical" evidence="12">
    <location>
        <begin position="216"/>
        <end position="244"/>
    </location>
</feature>
<name>A0AAV6Z9T0_ENGPU</name>
<dbReference type="Gene3D" id="1.20.1070.10">
    <property type="entry name" value="Rhodopsin 7-helix transmembrane proteins"/>
    <property type="match status" value="1"/>
</dbReference>
<dbReference type="InterPro" id="IPR000276">
    <property type="entry name" value="GPCR_Rhodpsn"/>
</dbReference>
<evidence type="ECO:0000256" key="12">
    <source>
        <dbReference type="SAM" id="Phobius"/>
    </source>
</evidence>
<gene>
    <name evidence="14" type="ORF">GDO81_026279</name>
</gene>
<evidence type="ECO:0000256" key="7">
    <source>
        <dbReference type="ARBA" id="ARBA00023157"/>
    </source>
</evidence>
<evidence type="ECO:0000256" key="4">
    <source>
        <dbReference type="ARBA" id="ARBA00022989"/>
    </source>
</evidence>
<evidence type="ECO:0000256" key="2">
    <source>
        <dbReference type="ARBA" id="ARBA00022475"/>
    </source>
</evidence>
<organism evidence="14 15">
    <name type="scientific">Engystomops pustulosus</name>
    <name type="common">Tungara frog</name>
    <name type="synonym">Physalaemus pustulosus</name>
    <dbReference type="NCBI Taxonomy" id="76066"/>
    <lineage>
        <taxon>Eukaryota</taxon>
        <taxon>Metazoa</taxon>
        <taxon>Chordata</taxon>
        <taxon>Craniata</taxon>
        <taxon>Vertebrata</taxon>
        <taxon>Euteleostomi</taxon>
        <taxon>Amphibia</taxon>
        <taxon>Batrachia</taxon>
        <taxon>Anura</taxon>
        <taxon>Neobatrachia</taxon>
        <taxon>Hyloidea</taxon>
        <taxon>Leptodactylidae</taxon>
        <taxon>Leiuperinae</taxon>
        <taxon>Engystomops</taxon>
    </lineage>
</organism>
<feature type="domain" description="G-protein coupled receptors family 1 profile" evidence="13">
    <location>
        <begin position="29"/>
        <end position="271"/>
    </location>
</feature>
<evidence type="ECO:0000256" key="10">
    <source>
        <dbReference type="ARBA" id="ARBA00023224"/>
    </source>
</evidence>
<dbReference type="PROSITE" id="PS50262">
    <property type="entry name" value="G_PROTEIN_RECEP_F1_2"/>
    <property type="match status" value="1"/>
</dbReference>
<dbReference type="GO" id="GO:0005886">
    <property type="term" value="C:plasma membrane"/>
    <property type="evidence" value="ECO:0007669"/>
    <property type="project" value="UniProtKB-SubCell"/>
</dbReference>
<evidence type="ECO:0000256" key="9">
    <source>
        <dbReference type="ARBA" id="ARBA00023180"/>
    </source>
</evidence>
<comment type="similarity">
    <text evidence="11">Belongs to the G-protein coupled receptor 1 family.</text>
</comment>
<dbReference type="AlphaFoldDB" id="A0AAV6Z9T0"/>
<dbReference type="SUPFAM" id="SSF81321">
    <property type="entry name" value="Family A G protein-coupled receptor-like"/>
    <property type="match status" value="1"/>
</dbReference>
<evidence type="ECO:0000313" key="14">
    <source>
        <dbReference type="EMBL" id="KAG8542683.1"/>
    </source>
</evidence>
<dbReference type="GO" id="GO:0004930">
    <property type="term" value="F:G protein-coupled receptor activity"/>
    <property type="evidence" value="ECO:0007669"/>
    <property type="project" value="UniProtKB-KW"/>
</dbReference>
<keyword evidence="9" id="KW-0325">Glycoprotein</keyword>
<keyword evidence="7" id="KW-1015">Disulfide bond</keyword>
<dbReference type="PANTHER" id="PTHR24234">
    <property type="entry name" value="LYSOPHOSPHATIDIC ACID RECEPTOR 5/SPHINGOSYLPHOSPHORYLCHOLINE RECEPTOR"/>
    <property type="match status" value="1"/>
</dbReference>
<keyword evidence="2" id="KW-1003">Cell membrane</keyword>
<feature type="transmembrane region" description="Helical" evidence="12">
    <location>
        <begin position="83"/>
        <end position="109"/>
    </location>
</feature>
<feature type="transmembrane region" description="Helical" evidence="12">
    <location>
        <begin position="169"/>
        <end position="195"/>
    </location>
</feature>
<evidence type="ECO:0000256" key="5">
    <source>
        <dbReference type="ARBA" id="ARBA00023040"/>
    </source>
</evidence>
<evidence type="ECO:0000256" key="1">
    <source>
        <dbReference type="ARBA" id="ARBA00004651"/>
    </source>
</evidence>
<dbReference type="InterPro" id="IPR017452">
    <property type="entry name" value="GPCR_Rhodpsn_7TM"/>
</dbReference>